<evidence type="ECO:0000256" key="5">
    <source>
        <dbReference type="ARBA" id="ARBA00023136"/>
    </source>
</evidence>
<name>A0A9D9DJI7_9BACL</name>
<feature type="transmembrane region" description="Helical" evidence="6">
    <location>
        <begin position="731"/>
        <end position="753"/>
    </location>
</feature>
<dbReference type="PANTHER" id="PTHR30287:SF1">
    <property type="entry name" value="INNER MEMBRANE PROTEIN"/>
    <property type="match status" value="1"/>
</dbReference>
<gene>
    <name evidence="8" type="ORF">IAC58_06040</name>
</gene>
<sequence length="863" mass="97112">MKKTYFKYLFRSIEQDFSRLLAIFLIVLLGIGFLVGLMSTSPDLYATADKYYDDTNFTDIYLQSTIGFDKKDKDFIKENLDDVYLIEDSYQIDEFAYLNEEENRILSRVMTKDFSSNNSIDELTLVSGGFPTNLNECVVLETYPSMTKVNINDYVYIPDPNNEDNYIEYQVSGIVKDPNYLSKQDITTTIGNGNIDAVIYIDKDSLKDAPITMIKMTFNDTKKMDSFSDSYDDYINKKVEDLQGFRENLIDNRVNGLIDSTVTSSINFIFNQSFNSMSEIESFINNLEDSIAKNIYQSAYSLIKNTVSNQINEQLNPSEAVIYVLSRKQIQSNVIFDTDANKVNAVAVVFPIFFFIIALLVSITSITRIVNKDRQMMGTLKSLGYSKGLIYLKYFLYSALASILGAIVGSTIGIFVLPYIIWSIYTSLYNLPSLVFTYQYAIIIIFSLIMVLLIVLAATIISFTCLKEHVSNLITGKAPLPGKKILLERITFLWKRLPFSIKSMFRNVFRFKKNLVMIIIGIGGCTALLLTGFGISDSLGVLQNDQFNTVLKYDVMLKMSNPSYDINPVNDYENTLIYTYEANVEGYKEDIPITIIGGSSDLINYVDLPSDFNENSVIITSQISDLLDVKIGDSIDLTLDDYNQDLPFNLKVSGITTNYINNYVYLGSEAFKSYFPNLIENGYLVKLDMSDDEIKDLLDDILTNDEYSSLGLSATSTTSIKNMYSSVLDNLGYVVLIIVLVSGALVAIVTYNLTDIIINERVKEIATLRVNGYTLGQSLFYIYKEIIFMSVVAILIGLGAGVLLHLYVISSISSIGLTFGTSLAWQSYIYSILLSQAFVGITAIIFYPNVKKISMTEALKSVD</sequence>
<dbReference type="GO" id="GO:0005886">
    <property type="term" value="C:plasma membrane"/>
    <property type="evidence" value="ECO:0007669"/>
    <property type="project" value="UniProtKB-SubCell"/>
</dbReference>
<feature type="domain" description="ABC3 transporter permease C-terminal" evidence="7">
    <location>
        <begin position="737"/>
        <end position="854"/>
    </location>
</feature>
<organism evidence="8 9">
    <name type="scientific">Candidatus Onthovivens merdipullorum</name>
    <dbReference type="NCBI Taxonomy" id="2840889"/>
    <lineage>
        <taxon>Bacteria</taxon>
        <taxon>Bacillati</taxon>
        <taxon>Bacillota</taxon>
        <taxon>Bacilli</taxon>
        <taxon>Bacillales</taxon>
        <taxon>Candidatus Onthovivens</taxon>
    </lineage>
</organism>
<feature type="transmembrane region" description="Helical" evidence="6">
    <location>
        <begin position="345"/>
        <end position="370"/>
    </location>
</feature>
<feature type="transmembrane region" description="Helical" evidence="6">
    <location>
        <begin position="786"/>
        <end position="808"/>
    </location>
</feature>
<dbReference type="InterPro" id="IPR038766">
    <property type="entry name" value="Membrane_comp_ABC_pdt"/>
</dbReference>
<comment type="caution">
    <text evidence="8">The sequence shown here is derived from an EMBL/GenBank/DDBJ whole genome shotgun (WGS) entry which is preliminary data.</text>
</comment>
<reference evidence="8" key="2">
    <citation type="journal article" date="2021" name="PeerJ">
        <title>Extensive microbial diversity within the chicken gut microbiome revealed by metagenomics and culture.</title>
        <authorList>
            <person name="Gilroy R."/>
            <person name="Ravi A."/>
            <person name="Getino M."/>
            <person name="Pursley I."/>
            <person name="Horton D.L."/>
            <person name="Alikhan N.F."/>
            <person name="Baker D."/>
            <person name="Gharbi K."/>
            <person name="Hall N."/>
            <person name="Watson M."/>
            <person name="Adriaenssens E.M."/>
            <person name="Foster-Nyarko E."/>
            <person name="Jarju S."/>
            <person name="Secka A."/>
            <person name="Antonio M."/>
            <person name="Oren A."/>
            <person name="Chaudhuri R.R."/>
            <person name="La Ragione R."/>
            <person name="Hildebrand F."/>
            <person name="Pallen M.J."/>
        </authorList>
    </citation>
    <scope>NUCLEOTIDE SEQUENCE</scope>
    <source>
        <strain evidence="8">11159</strain>
    </source>
</reference>
<dbReference type="Pfam" id="PF02687">
    <property type="entry name" value="FtsX"/>
    <property type="match status" value="2"/>
</dbReference>
<feature type="transmembrane region" description="Helical" evidence="6">
    <location>
        <begin position="514"/>
        <end position="535"/>
    </location>
</feature>
<keyword evidence="3 6" id="KW-0812">Transmembrane</keyword>
<feature type="transmembrane region" description="Helical" evidence="6">
    <location>
        <begin position="20"/>
        <end position="38"/>
    </location>
</feature>
<evidence type="ECO:0000256" key="1">
    <source>
        <dbReference type="ARBA" id="ARBA00004651"/>
    </source>
</evidence>
<evidence type="ECO:0000313" key="8">
    <source>
        <dbReference type="EMBL" id="MBO8428082.1"/>
    </source>
</evidence>
<evidence type="ECO:0000313" key="9">
    <source>
        <dbReference type="Proteomes" id="UP000823613"/>
    </source>
</evidence>
<evidence type="ECO:0000256" key="2">
    <source>
        <dbReference type="ARBA" id="ARBA00022475"/>
    </source>
</evidence>
<protein>
    <submittedName>
        <fullName evidence="8">FtsX-like permease family protein</fullName>
    </submittedName>
</protein>
<feature type="transmembrane region" description="Helical" evidence="6">
    <location>
        <begin position="440"/>
        <end position="466"/>
    </location>
</feature>
<dbReference type="EMBL" id="JADIMY010000117">
    <property type="protein sequence ID" value="MBO8428082.1"/>
    <property type="molecule type" value="Genomic_DNA"/>
</dbReference>
<keyword evidence="5 6" id="KW-0472">Membrane</keyword>
<accession>A0A9D9DJI7</accession>
<dbReference type="InterPro" id="IPR003838">
    <property type="entry name" value="ABC3_permease_C"/>
</dbReference>
<evidence type="ECO:0000256" key="4">
    <source>
        <dbReference type="ARBA" id="ARBA00022989"/>
    </source>
</evidence>
<feature type="transmembrane region" description="Helical" evidence="6">
    <location>
        <begin position="391"/>
        <end position="420"/>
    </location>
</feature>
<evidence type="ECO:0000256" key="3">
    <source>
        <dbReference type="ARBA" id="ARBA00022692"/>
    </source>
</evidence>
<dbReference type="AlphaFoldDB" id="A0A9D9DJI7"/>
<reference evidence="8" key="1">
    <citation type="submission" date="2020-10" db="EMBL/GenBank/DDBJ databases">
        <authorList>
            <person name="Gilroy R."/>
        </authorList>
    </citation>
    <scope>NUCLEOTIDE SEQUENCE</scope>
    <source>
        <strain evidence="8">11159</strain>
    </source>
</reference>
<dbReference type="Proteomes" id="UP000823613">
    <property type="component" value="Unassembled WGS sequence"/>
</dbReference>
<keyword evidence="4 6" id="KW-1133">Transmembrane helix</keyword>
<feature type="domain" description="ABC3 transporter permease C-terminal" evidence="7">
    <location>
        <begin position="349"/>
        <end position="460"/>
    </location>
</feature>
<keyword evidence="2" id="KW-1003">Cell membrane</keyword>
<evidence type="ECO:0000256" key="6">
    <source>
        <dbReference type="SAM" id="Phobius"/>
    </source>
</evidence>
<feature type="transmembrane region" description="Helical" evidence="6">
    <location>
        <begin position="828"/>
        <end position="847"/>
    </location>
</feature>
<proteinExistence type="predicted"/>
<dbReference type="PANTHER" id="PTHR30287">
    <property type="entry name" value="MEMBRANE COMPONENT OF PREDICTED ABC SUPERFAMILY METABOLITE UPTAKE TRANSPORTER"/>
    <property type="match status" value="1"/>
</dbReference>
<comment type="subcellular location">
    <subcellularLocation>
        <location evidence="1">Cell membrane</location>
        <topology evidence="1">Multi-pass membrane protein</topology>
    </subcellularLocation>
</comment>
<evidence type="ECO:0000259" key="7">
    <source>
        <dbReference type="Pfam" id="PF02687"/>
    </source>
</evidence>